<dbReference type="EMBL" id="JADING010000087">
    <property type="protein sequence ID" value="MBO8414432.1"/>
    <property type="molecule type" value="Genomic_DNA"/>
</dbReference>
<dbReference type="Proteomes" id="UP000823629">
    <property type="component" value="Unassembled WGS sequence"/>
</dbReference>
<reference evidence="1" key="2">
    <citation type="journal article" date="2021" name="PeerJ">
        <title>Extensive microbial diversity within the chicken gut microbiome revealed by metagenomics and culture.</title>
        <authorList>
            <person name="Gilroy R."/>
            <person name="Ravi A."/>
            <person name="Getino M."/>
            <person name="Pursley I."/>
            <person name="Horton D.L."/>
            <person name="Alikhan N.F."/>
            <person name="Baker D."/>
            <person name="Gharbi K."/>
            <person name="Hall N."/>
            <person name="Watson M."/>
            <person name="Adriaenssens E.M."/>
            <person name="Foster-Nyarko E."/>
            <person name="Jarju S."/>
            <person name="Secka A."/>
            <person name="Antonio M."/>
            <person name="Oren A."/>
            <person name="Chaudhuri R.R."/>
            <person name="La Ragione R."/>
            <person name="Hildebrand F."/>
            <person name="Pallen M.J."/>
        </authorList>
    </citation>
    <scope>NUCLEOTIDE SEQUENCE</scope>
    <source>
        <strain evidence="1">1748</strain>
    </source>
</reference>
<evidence type="ECO:0000313" key="1">
    <source>
        <dbReference type="EMBL" id="MBO8414432.1"/>
    </source>
</evidence>
<accession>A0A9D9D9R5</accession>
<reference evidence="1" key="1">
    <citation type="submission" date="2020-10" db="EMBL/GenBank/DDBJ databases">
        <authorList>
            <person name="Gilroy R."/>
        </authorList>
    </citation>
    <scope>NUCLEOTIDE SEQUENCE</scope>
    <source>
        <strain evidence="1">1748</strain>
    </source>
</reference>
<comment type="caution">
    <text evidence="1">The sequence shown here is derived from an EMBL/GenBank/DDBJ whole genome shotgun (WGS) entry which is preliminary data.</text>
</comment>
<gene>
    <name evidence="1" type="ORF">IAC78_03020</name>
</gene>
<name>A0A9D9D9R5_9BACL</name>
<dbReference type="AlphaFoldDB" id="A0A9D9D9R5"/>
<proteinExistence type="predicted"/>
<protein>
    <submittedName>
        <fullName evidence="1">Uncharacterized protein</fullName>
    </submittedName>
</protein>
<evidence type="ECO:0000313" key="2">
    <source>
        <dbReference type="Proteomes" id="UP000823629"/>
    </source>
</evidence>
<organism evidence="1 2">
    <name type="scientific">Candidatus Scatoplasma merdavium</name>
    <dbReference type="NCBI Taxonomy" id="2840932"/>
    <lineage>
        <taxon>Bacteria</taxon>
        <taxon>Bacillati</taxon>
        <taxon>Bacillota</taxon>
        <taxon>Bacilli</taxon>
        <taxon>Bacillales</taxon>
        <taxon>Candidatus Scatoplasma</taxon>
    </lineage>
</organism>
<sequence>MQTKTKKSKKAVDTSLLDERFGKDFVDLYIKINNRKISSAYQFRKIHSTIYDCDEYVWQGELPEGAVIKFVHGDGRILPNPLVYNQISGPGVTFNGGQACLDLTYSKALVCPVEGVELIYNFVDEESRLRYVSKTAVKTMFIRIYDNNSGVDNDRWLTIALE</sequence>